<keyword evidence="3" id="KW-0540">Nuclease</keyword>
<dbReference type="InterPro" id="IPR012337">
    <property type="entry name" value="RNaseH-like_sf"/>
</dbReference>
<evidence type="ECO:0000313" key="9">
    <source>
        <dbReference type="Proteomes" id="UP000585614"/>
    </source>
</evidence>
<keyword evidence="6" id="KW-0695">RNA-directed DNA polymerase</keyword>
<dbReference type="Gene3D" id="3.30.420.10">
    <property type="entry name" value="Ribonuclease H-like superfamily/Ribonuclease H"/>
    <property type="match status" value="1"/>
</dbReference>
<dbReference type="GO" id="GO:0015074">
    <property type="term" value="P:DNA integration"/>
    <property type="evidence" value="ECO:0007669"/>
    <property type="project" value="InterPro"/>
</dbReference>
<evidence type="ECO:0000256" key="2">
    <source>
        <dbReference type="ARBA" id="ARBA00022695"/>
    </source>
</evidence>
<keyword evidence="4" id="KW-0255">Endonuclease</keyword>
<evidence type="ECO:0000313" key="8">
    <source>
        <dbReference type="EMBL" id="KAF6323379.1"/>
    </source>
</evidence>
<dbReference type="Pfam" id="PF00665">
    <property type="entry name" value="rve"/>
    <property type="match status" value="1"/>
</dbReference>
<dbReference type="GO" id="GO:0004519">
    <property type="term" value="F:endonuclease activity"/>
    <property type="evidence" value="ECO:0007669"/>
    <property type="project" value="UniProtKB-KW"/>
</dbReference>
<dbReference type="PANTHER" id="PTHR41694">
    <property type="entry name" value="ENDOGENOUS RETROVIRUS GROUP K MEMBER POL PROTEIN"/>
    <property type="match status" value="1"/>
</dbReference>
<evidence type="ECO:0000259" key="7">
    <source>
        <dbReference type="PROSITE" id="PS50994"/>
    </source>
</evidence>
<proteinExistence type="predicted"/>
<dbReference type="GO" id="GO:0003964">
    <property type="term" value="F:RNA-directed DNA polymerase activity"/>
    <property type="evidence" value="ECO:0007669"/>
    <property type="project" value="UniProtKB-KW"/>
</dbReference>
<evidence type="ECO:0000256" key="3">
    <source>
        <dbReference type="ARBA" id="ARBA00022722"/>
    </source>
</evidence>
<feature type="domain" description="Integrase catalytic" evidence="7">
    <location>
        <begin position="1"/>
        <end position="135"/>
    </location>
</feature>
<organism evidence="8 9">
    <name type="scientific">Rhinolophus ferrumequinum</name>
    <name type="common">Greater horseshoe bat</name>
    <dbReference type="NCBI Taxonomy" id="59479"/>
    <lineage>
        <taxon>Eukaryota</taxon>
        <taxon>Metazoa</taxon>
        <taxon>Chordata</taxon>
        <taxon>Craniata</taxon>
        <taxon>Vertebrata</taxon>
        <taxon>Euteleostomi</taxon>
        <taxon>Mammalia</taxon>
        <taxon>Eutheria</taxon>
        <taxon>Laurasiatheria</taxon>
        <taxon>Chiroptera</taxon>
        <taxon>Yinpterochiroptera</taxon>
        <taxon>Rhinolophoidea</taxon>
        <taxon>Rhinolophidae</taxon>
        <taxon>Rhinolophinae</taxon>
        <taxon>Rhinolophus</taxon>
    </lineage>
</organism>
<evidence type="ECO:0000256" key="5">
    <source>
        <dbReference type="ARBA" id="ARBA00022801"/>
    </source>
</evidence>
<accession>A0A7J7VE28</accession>
<dbReference type="EMBL" id="JACAGC010000013">
    <property type="protein sequence ID" value="KAF6323379.1"/>
    <property type="molecule type" value="Genomic_DNA"/>
</dbReference>
<dbReference type="Proteomes" id="UP000585614">
    <property type="component" value="Unassembled WGS sequence"/>
</dbReference>
<dbReference type="GO" id="GO:0035613">
    <property type="term" value="F:RNA stem-loop binding"/>
    <property type="evidence" value="ECO:0007669"/>
    <property type="project" value="TreeGrafter"/>
</dbReference>
<keyword evidence="2" id="KW-0548">Nucleotidyltransferase</keyword>
<evidence type="ECO:0000256" key="4">
    <source>
        <dbReference type="ARBA" id="ARBA00022759"/>
    </source>
</evidence>
<reference evidence="8 9" key="1">
    <citation type="journal article" date="2020" name="Nature">
        <title>Six reference-quality genomes reveal evolution of bat adaptations.</title>
        <authorList>
            <person name="Jebb D."/>
            <person name="Huang Z."/>
            <person name="Pippel M."/>
            <person name="Hughes G.M."/>
            <person name="Lavrichenko K."/>
            <person name="Devanna P."/>
            <person name="Winkler S."/>
            <person name="Jermiin L.S."/>
            <person name="Skirmuntt E.C."/>
            <person name="Katzourakis A."/>
            <person name="Burkitt-Gray L."/>
            <person name="Ray D.A."/>
            <person name="Sullivan K.A.M."/>
            <person name="Roscito J.G."/>
            <person name="Kirilenko B.M."/>
            <person name="Davalos L.M."/>
            <person name="Corthals A.P."/>
            <person name="Power M.L."/>
            <person name="Jones G."/>
            <person name="Ransome R.D."/>
            <person name="Dechmann D.K.N."/>
            <person name="Locatelli A.G."/>
            <person name="Puechmaille S.J."/>
            <person name="Fedrigo O."/>
            <person name="Jarvis E.D."/>
            <person name="Hiller M."/>
            <person name="Vernes S.C."/>
            <person name="Myers E.W."/>
            <person name="Teeling E.C."/>
        </authorList>
    </citation>
    <scope>NUCLEOTIDE SEQUENCE [LARGE SCALE GENOMIC DNA]</scope>
    <source>
        <strain evidence="8">MRhiFer1</strain>
        <tissue evidence="8">Lung</tissue>
    </source>
</reference>
<dbReference type="PROSITE" id="PS50994">
    <property type="entry name" value="INTEGRASE"/>
    <property type="match status" value="1"/>
</dbReference>
<sequence>MDVTHVPSFGRLSFVHVTIDTSSGFITATAQSSETTGHSCRHLLICFSIMGLPQAIKTDNGPAYTSNKFTKFCEHWNINHTTGIPYNPQGQAVVERANGTLKKRLRKEKGGDKDPPQVQLAKTTFTLNFFEFFWL</sequence>
<gene>
    <name evidence="8" type="ORF">mRhiFer1_008359</name>
</gene>
<comment type="caution">
    <text evidence="8">The sequence shown here is derived from an EMBL/GenBank/DDBJ whole genome shotgun (WGS) entry which is preliminary data.</text>
</comment>
<dbReference type="InterPro" id="IPR036397">
    <property type="entry name" value="RNaseH_sf"/>
</dbReference>
<evidence type="ECO:0000256" key="1">
    <source>
        <dbReference type="ARBA" id="ARBA00022679"/>
    </source>
</evidence>
<dbReference type="InterPro" id="IPR001584">
    <property type="entry name" value="Integrase_cat-core"/>
</dbReference>
<dbReference type="GO" id="GO:0016787">
    <property type="term" value="F:hydrolase activity"/>
    <property type="evidence" value="ECO:0007669"/>
    <property type="project" value="UniProtKB-KW"/>
</dbReference>
<protein>
    <recommendedName>
        <fullName evidence="7">Integrase catalytic domain-containing protein</fullName>
    </recommendedName>
</protein>
<evidence type="ECO:0000256" key="6">
    <source>
        <dbReference type="ARBA" id="ARBA00022918"/>
    </source>
</evidence>
<name>A0A7J7VE28_RHIFE</name>
<dbReference type="SUPFAM" id="SSF53098">
    <property type="entry name" value="Ribonuclease H-like"/>
    <property type="match status" value="1"/>
</dbReference>
<keyword evidence="1" id="KW-0808">Transferase</keyword>
<keyword evidence="5" id="KW-0378">Hydrolase</keyword>
<dbReference type="AlphaFoldDB" id="A0A7J7VE28"/>
<dbReference type="PANTHER" id="PTHR41694:SF3">
    <property type="entry name" value="RNA-DIRECTED DNA POLYMERASE-RELATED"/>
    <property type="match status" value="1"/>
</dbReference>